<reference evidence="1" key="2">
    <citation type="submission" date="2021-04" db="EMBL/GenBank/DDBJ databases">
        <authorList>
            <person name="Gilroy R."/>
        </authorList>
    </citation>
    <scope>NUCLEOTIDE SEQUENCE</scope>
    <source>
        <strain evidence="1">ChiHcolR34-3080</strain>
    </source>
</reference>
<comment type="caution">
    <text evidence="1">The sequence shown here is derived from an EMBL/GenBank/DDBJ whole genome shotgun (WGS) entry which is preliminary data.</text>
</comment>
<protein>
    <submittedName>
        <fullName evidence="1">DUF58 domain-containing protein</fullName>
    </submittedName>
</protein>
<dbReference type="Proteomes" id="UP000823933">
    <property type="component" value="Unassembled WGS sequence"/>
</dbReference>
<sequence length="368" mass="41324">MTSLVFAAVLVVLVLALEAYTQKHALDGLEAGMMPEDLLAEPGEPVCLHLTLRNQKGWPRPLVSLKLHLHPSFEIQDADCVQKDILGKGHTVQYVTWLKPHQEASWNLEVRLASRGRYLLEPLYLGSGDFLGMREQTRRATALQKLIVPPQERFLPALDAAMGGFLGELSVNRFLYQDPILTAGYRPYTSQDPMRSISWKQSARGMGLISKNYDATTEPRVTVLVHADASLEEQMQAVEDCYSMARTVCRMLEEKAISYRLAVNSTFDVLISGALVAGNPWNKPLETGQGYGPEHFRRALEILGRATGQPAEPWERFCMEYFGPGRQDSCILITTEPQETVRPYLHLPAGRRLLVLRPEQPTEREDAP</sequence>
<evidence type="ECO:0000313" key="2">
    <source>
        <dbReference type="Proteomes" id="UP000823933"/>
    </source>
</evidence>
<proteinExistence type="predicted"/>
<dbReference type="PANTHER" id="PTHR34351">
    <property type="entry name" value="SLR1927 PROTEIN-RELATED"/>
    <property type="match status" value="1"/>
</dbReference>
<gene>
    <name evidence="1" type="ORF">H9890_03630</name>
</gene>
<dbReference type="PANTHER" id="PTHR34351:SF2">
    <property type="entry name" value="DUF58 DOMAIN-CONTAINING PROTEIN"/>
    <property type="match status" value="1"/>
</dbReference>
<dbReference type="AlphaFoldDB" id="A0A9D1TVM7"/>
<dbReference type="EMBL" id="DXHQ01000039">
    <property type="protein sequence ID" value="HIW08478.1"/>
    <property type="molecule type" value="Genomic_DNA"/>
</dbReference>
<name>A0A9D1TVM7_9FIRM</name>
<accession>A0A9D1TVM7</accession>
<evidence type="ECO:0000313" key="1">
    <source>
        <dbReference type="EMBL" id="HIW08478.1"/>
    </source>
</evidence>
<reference evidence="1" key="1">
    <citation type="journal article" date="2021" name="PeerJ">
        <title>Extensive microbial diversity within the chicken gut microbiome revealed by metagenomics and culture.</title>
        <authorList>
            <person name="Gilroy R."/>
            <person name="Ravi A."/>
            <person name="Getino M."/>
            <person name="Pursley I."/>
            <person name="Horton D.L."/>
            <person name="Alikhan N.F."/>
            <person name="Baker D."/>
            <person name="Gharbi K."/>
            <person name="Hall N."/>
            <person name="Watson M."/>
            <person name="Adriaenssens E.M."/>
            <person name="Foster-Nyarko E."/>
            <person name="Jarju S."/>
            <person name="Secka A."/>
            <person name="Antonio M."/>
            <person name="Oren A."/>
            <person name="Chaudhuri R.R."/>
            <person name="La Ragione R."/>
            <person name="Hildebrand F."/>
            <person name="Pallen M.J."/>
        </authorList>
    </citation>
    <scope>NUCLEOTIDE SEQUENCE</scope>
    <source>
        <strain evidence="1">ChiHcolR34-3080</strain>
    </source>
</reference>
<organism evidence="1 2">
    <name type="scientific">Candidatus Faecalibacterium intestinigallinarum</name>
    <dbReference type="NCBI Taxonomy" id="2838581"/>
    <lineage>
        <taxon>Bacteria</taxon>
        <taxon>Bacillati</taxon>
        <taxon>Bacillota</taxon>
        <taxon>Clostridia</taxon>
        <taxon>Eubacteriales</taxon>
        <taxon>Oscillospiraceae</taxon>
        <taxon>Faecalibacterium</taxon>
    </lineage>
</organism>